<protein>
    <submittedName>
        <fullName evidence="2">Eukaryotic aspartyl protease superfamily protein</fullName>
    </submittedName>
</protein>
<dbReference type="EMBL" id="NWUJ01000013">
    <property type="protein sequence ID" value="PFH31884.1"/>
    <property type="molecule type" value="Genomic_DNA"/>
</dbReference>
<dbReference type="GO" id="GO:0006508">
    <property type="term" value="P:proteolysis"/>
    <property type="evidence" value="ECO:0007669"/>
    <property type="project" value="UniProtKB-KW"/>
</dbReference>
<evidence type="ECO:0000313" key="2">
    <source>
        <dbReference type="EMBL" id="PFH31884.1"/>
    </source>
</evidence>
<dbReference type="AlphaFoldDB" id="A0A2A9M3U3"/>
<comment type="caution">
    <text evidence="2">The sequence shown here is derived from an EMBL/GenBank/DDBJ whole genome shotgun (WGS) entry which is preliminary data.</text>
</comment>
<sequence>MGWAISLVDFKIDGVRLDLCFDSSSSRCTAVLDTGTSSIGGPREDIHRLLTMLGAAPRCDRIQAMKPLTIILEQTVSGRQIEFELAADDYLVEGLRASDNVSSCPVAFMPLALSHHPVRTFVS</sequence>
<accession>A0A2A9M3U3</accession>
<dbReference type="Proteomes" id="UP000224006">
    <property type="component" value="Chromosome XII"/>
</dbReference>
<dbReference type="Gene3D" id="2.40.70.10">
    <property type="entry name" value="Acid Proteases"/>
    <property type="match status" value="1"/>
</dbReference>
<dbReference type="KEGG" id="bbes:BESB_023760"/>
<keyword evidence="3" id="KW-1185">Reference proteome</keyword>
<feature type="domain" description="Peptidase A1" evidence="1">
    <location>
        <begin position="3"/>
        <end position="108"/>
    </location>
</feature>
<gene>
    <name evidence="2" type="ORF">BESB_023760</name>
</gene>
<dbReference type="OrthoDB" id="771136at2759"/>
<keyword evidence="2" id="KW-0378">Hydrolase</keyword>
<dbReference type="GO" id="GO:0008233">
    <property type="term" value="F:peptidase activity"/>
    <property type="evidence" value="ECO:0007669"/>
    <property type="project" value="UniProtKB-KW"/>
</dbReference>
<reference evidence="2 3" key="1">
    <citation type="submission" date="2017-09" db="EMBL/GenBank/DDBJ databases">
        <title>Genome sequencing of Besnoitia besnoiti strain Bb-Ger1.</title>
        <authorList>
            <person name="Schares G."/>
            <person name="Venepally P."/>
            <person name="Lorenzi H.A."/>
        </authorList>
    </citation>
    <scope>NUCLEOTIDE SEQUENCE [LARGE SCALE GENOMIC DNA]</scope>
    <source>
        <strain evidence="2 3">Bb-Ger1</strain>
    </source>
</reference>
<dbReference type="GeneID" id="40307436"/>
<dbReference type="InterPro" id="IPR033121">
    <property type="entry name" value="PEPTIDASE_A1"/>
</dbReference>
<name>A0A2A9M3U3_BESBE</name>
<dbReference type="RefSeq" id="XP_029215893.1">
    <property type="nucleotide sequence ID" value="XM_029361078.1"/>
</dbReference>
<evidence type="ECO:0000313" key="3">
    <source>
        <dbReference type="Proteomes" id="UP000224006"/>
    </source>
</evidence>
<dbReference type="InterPro" id="IPR021109">
    <property type="entry name" value="Peptidase_aspartic_dom_sf"/>
</dbReference>
<proteinExistence type="predicted"/>
<dbReference type="Pfam" id="PF00026">
    <property type="entry name" value="Asp"/>
    <property type="match status" value="1"/>
</dbReference>
<dbReference type="STRING" id="94643.A0A2A9M3U3"/>
<evidence type="ECO:0000259" key="1">
    <source>
        <dbReference type="Pfam" id="PF00026"/>
    </source>
</evidence>
<organism evidence="2 3">
    <name type="scientific">Besnoitia besnoiti</name>
    <name type="common">Apicomplexan protozoan</name>
    <dbReference type="NCBI Taxonomy" id="94643"/>
    <lineage>
        <taxon>Eukaryota</taxon>
        <taxon>Sar</taxon>
        <taxon>Alveolata</taxon>
        <taxon>Apicomplexa</taxon>
        <taxon>Conoidasida</taxon>
        <taxon>Coccidia</taxon>
        <taxon>Eucoccidiorida</taxon>
        <taxon>Eimeriorina</taxon>
        <taxon>Sarcocystidae</taxon>
        <taxon>Besnoitia</taxon>
    </lineage>
</organism>
<dbReference type="VEuPathDB" id="ToxoDB:BESB_023760"/>
<dbReference type="SUPFAM" id="SSF50630">
    <property type="entry name" value="Acid proteases"/>
    <property type="match status" value="1"/>
</dbReference>
<keyword evidence="2" id="KW-0645">Protease</keyword>